<evidence type="ECO:0000313" key="2">
    <source>
        <dbReference type="Proteomes" id="UP000188929"/>
    </source>
</evidence>
<sequence length="73" mass="8179">MGLSSNYADWGYAKNISWGYVGTSVTVTYYFNGLTEKVRILPSQNGGAISSDGRETYANGDDRNLATQRYHRY</sequence>
<evidence type="ECO:0000313" key="1">
    <source>
        <dbReference type="EMBL" id="ONH24270.1"/>
    </source>
</evidence>
<organism evidence="1 2">
    <name type="scientific">Pseudofrankia asymbiotica</name>
    <dbReference type="NCBI Taxonomy" id="1834516"/>
    <lineage>
        <taxon>Bacteria</taxon>
        <taxon>Bacillati</taxon>
        <taxon>Actinomycetota</taxon>
        <taxon>Actinomycetes</taxon>
        <taxon>Frankiales</taxon>
        <taxon>Frankiaceae</taxon>
        <taxon>Pseudofrankia</taxon>
    </lineage>
</organism>
<gene>
    <name evidence="1" type="ORF">BL253_30655</name>
</gene>
<dbReference type="RefSeq" id="WP_076820878.1">
    <property type="nucleotide sequence ID" value="NZ_MOMC01000073.1"/>
</dbReference>
<keyword evidence="2" id="KW-1185">Reference proteome</keyword>
<dbReference type="OrthoDB" id="9921526at2"/>
<dbReference type="Proteomes" id="UP000188929">
    <property type="component" value="Unassembled WGS sequence"/>
</dbReference>
<name>A0A1V2I2E4_9ACTN</name>
<dbReference type="EMBL" id="MOMC01000073">
    <property type="protein sequence ID" value="ONH24270.1"/>
    <property type="molecule type" value="Genomic_DNA"/>
</dbReference>
<proteinExistence type="predicted"/>
<protein>
    <submittedName>
        <fullName evidence="1">Uncharacterized protein</fullName>
    </submittedName>
</protein>
<reference evidence="2" key="1">
    <citation type="submission" date="2016-10" db="EMBL/GenBank/DDBJ databases">
        <title>Frankia sp. NRRL B-16386 Genome sequencing.</title>
        <authorList>
            <person name="Ghodhbane-Gtari F."/>
            <person name="Swanson E."/>
            <person name="Gueddou A."/>
            <person name="Hezbri K."/>
            <person name="Ktari K."/>
            <person name="Nouioui I."/>
            <person name="Morris K."/>
            <person name="Simpson S."/>
            <person name="Abebe-Akele F."/>
            <person name="Thomas K."/>
            <person name="Gtari M."/>
            <person name="Tisa L.S."/>
        </authorList>
    </citation>
    <scope>NUCLEOTIDE SEQUENCE [LARGE SCALE GENOMIC DNA]</scope>
    <source>
        <strain evidence="2">NRRL B-16386</strain>
    </source>
</reference>
<accession>A0A1V2I2E4</accession>
<dbReference type="AlphaFoldDB" id="A0A1V2I2E4"/>
<comment type="caution">
    <text evidence="1">The sequence shown here is derived from an EMBL/GenBank/DDBJ whole genome shotgun (WGS) entry which is preliminary data.</text>
</comment>